<gene>
    <name evidence="1" type="ORF">NM688_g6107</name>
</gene>
<reference evidence="1" key="1">
    <citation type="submission" date="2022-07" db="EMBL/GenBank/DDBJ databases">
        <title>Genome Sequence of Phlebia brevispora.</title>
        <authorList>
            <person name="Buettner E."/>
        </authorList>
    </citation>
    <scope>NUCLEOTIDE SEQUENCE</scope>
    <source>
        <strain evidence="1">MPL23</strain>
    </source>
</reference>
<comment type="caution">
    <text evidence="1">The sequence shown here is derived from an EMBL/GenBank/DDBJ whole genome shotgun (WGS) entry which is preliminary data.</text>
</comment>
<organism evidence="1 2">
    <name type="scientific">Phlebia brevispora</name>
    <dbReference type="NCBI Taxonomy" id="194682"/>
    <lineage>
        <taxon>Eukaryota</taxon>
        <taxon>Fungi</taxon>
        <taxon>Dikarya</taxon>
        <taxon>Basidiomycota</taxon>
        <taxon>Agaricomycotina</taxon>
        <taxon>Agaricomycetes</taxon>
        <taxon>Polyporales</taxon>
        <taxon>Meruliaceae</taxon>
        <taxon>Phlebia</taxon>
    </lineage>
</organism>
<evidence type="ECO:0000313" key="1">
    <source>
        <dbReference type="EMBL" id="KAJ3541306.1"/>
    </source>
</evidence>
<accession>A0ACC1SJS7</accession>
<protein>
    <submittedName>
        <fullName evidence="1">Uncharacterized protein</fullName>
    </submittedName>
</protein>
<evidence type="ECO:0000313" key="2">
    <source>
        <dbReference type="Proteomes" id="UP001148662"/>
    </source>
</evidence>
<proteinExistence type="predicted"/>
<keyword evidence="2" id="KW-1185">Reference proteome</keyword>
<dbReference type="EMBL" id="JANHOG010001211">
    <property type="protein sequence ID" value="KAJ3541306.1"/>
    <property type="molecule type" value="Genomic_DNA"/>
</dbReference>
<sequence length="692" mass="76708">MQDAARTSATQPQATPVAASVSASAPQTIQPAVPIASLVAAPVAPAQDVQYDLAFSALYELAATGKFADLITTAEDLDLSPADKAHPNRLLIITPLVLSYLVVDDLPPARHALSRLPSPLESLPVSQALAKLVASATERKYANIYPRAEELHRAVQDSVIPGGDLKPIANLLLQQYIETFRRKTFALISKAFTSIPLALVQQYLGCSEEQARLSNDCKWKDDPTRPSVLLPIPINGDTGALDAADKTSVCSNSDLEMTVKCVSGAQTNFCAILCRRDQNHVEDLHAYTARATGNIVQLNRNHHSSPDSAFSFLCIVLVRFKAALLVAVMGEATDLERPEPQISKSKQSDGVSVTTQAIVENAEVVQIADELPPEKWIHLQFSWSGKPYTLDIAESDRVYDLKVALYSLTNVPPERQKVLGLAKAKLPSDEVAIRELKLVTGKKFTLVGTPEGDEIKDPSQLEFLPDVLNDFDVDFSSNPRAADAYRNDQRNLRKIREHTQRLNLNIIYPLREGKRLLVLDIDYTILDTKPLTTGALPPQECARPRLHQFLEAVYPYYDICMWSQTSWSWLEVKLVELGMIVLDKTSMFTVFSVRDGAPVKHSVKALQIIWNHLPQYGAHNTIHVDDLGRNFALNPNQGLKISAFKEAHTPRAMSDRELDKLSRYMVHIATSHSDFSALNHKDWKDTVRSLPQ</sequence>
<dbReference type="Proteomes" id="UP001148662">
    <property type="component" value="Unassembled WGS sequence"/>
</dbReference>
<name>A0ACC1SJS7_9APHY</name>